<keyword evidence="4" id="KW-0967">Endosome</keyword>
<dbReference type="SUPFAM" id="SSF140111">
    <property type="entry name" value="Endosomal sorting complex assembly domain"/>
    <property type="match status" value="1"/>
</dbReference>
<dbReference type="GO" id="GO:0000813">
    <property type="term" value="C:ESCRT I complex"/>
    <property type="evidence" value="ECO:0007669"/>
    <property type="project" value="UniProtKB-ARBA"/>
</dbReference>
<feature type="region of interest" description="Disordered" evidence="7">
    <location>
        <begin position="1"/>
        <end position="85"/>
    </location>
</feature>
<feature type="compositionally biased region" description="Low complexity" evidence="7">
    <location>
        <begin position="58"/>
        <end position="82"/>
    </location>
</feature>
<evidence type="ECO:0000256" key="6">
    <source>
        <dbReference type="PROSITE-ProRule" id="PRU00646"/>
    </source>
</evidence>
<dbReference type="GO" id="GO:0015031">
    <property type="term" value="P:protein transport"/>
    <property type="evidence" value="ECO:0007669"/>
    <property type="project" value="UniProtKB-UniRule"/>
</dbReference>
<sequence>MDGVAMRGGPQQQAESATPFIPTHSWYPPSVLGPSTSSNVRVSSPSTSGAPNPLSRTSAASSDSQRPRSPASQPQRSSQVSSTLPVLKDKSADELRGLLLEKDLYNAFLHSLDQVRHLDTVRDDLKKGNIDLARHNLGKEAEIAELKNQCMIIRNTQLAAAREKFEEVEKREKEVNARCSPAALLERLHDAANVADEESEKIHQQLLSGEIELGEFISKYKKERILYHKRSLTRMAAMTSLTTPG</sequence>
<keyword evidence="5 6" id="KW-0653">Protein transport</keyword>
<evidence type="ECO:0000256" key="5">
    <source>
        <dbReference type="ARBA" id="ARBA00022927"/>
    </source>
</evidence>
<evidence type="ECO:0000256" key="2">
    <source>
        <dbReference type="ARBA" id="ARBA00007617"/>
    </source>
</evidence>
<dbReference type="AlphaFoldDB" id="A0ABD1YKR1"/>
<dbReference type="Pfam" id="PF07200">
    <property type="entry name" value="Mod_r"/>
    <property type="match status" value="1"/>
</dbReference>
<dbReference type="Proteomes" id="UP001605036">
    <property type="component" value="Unassembled WGS sequence"/>
</dbReference>
<evidence type="ECO:0000256" key="1">
    <source>
        <dbReference type="ARBA" id="ARBA00004177"/>
    </source>
</evidence>
<evidence type="ECO:0000256" key="7">
    <source>
        <dbReference type="SAM" id="MobiDB-lite"/>
    </source>
</evidence>
<dbReference type="Gene3D" id="1.10.287.660">
    <property type="entry name" value="Helix hairpin bin"/>
    <property type="match status" value="1"/>
</dbReference>
<evidence type="ECO:0000256" key="3">
    <source>
        <dbReference type="ARBA" id="ARBA00022448"/>
    </source>
</evidence>
<dbReference type="PANTHER" id="PTHR13678">
    <property type="entry name" value="VACUOLAR PROTEIN SORTING-ASSOCIATED PROTEIN 37"/>
    <property type="match status" value="1"/>
</dbReference>
<dbReference type="InterPro" id="IPR009851">
    <property type="entry name" value="Mod_r"/>
</dbReference>
<comment type="caution">
    <text evidence="9">The sequence shown here is derived from an EMBL/GenBank/DDBJ whole genome shotgun (WGS) entry which is preliminary data.</text>
</comment>
<feature type="compositionally biased region" description="Low complexity" evidence="7">
    <location>
        <begin position="34"/>
        <end position="48"/>
    </location>
</feature>
<comment type="subcellular location">
    <subcellularLocation>
        <location evidence="1">Endosome</location>
    </subcellularLocation>
</comment>
<keyword evidence="10" id="KW-1185">Reference proteome</keyword>
<dbReference type="PANTHER" id="PTHR13678:SF2">
    <property type="entry name" value="VACUOLAR PROTEIN SORTING-ASSOCIATED PROTEIN 37A"/>
    <property type="match status" value="1"/>
</dbReference>
<feature type="domain" description="VPS37 C-terminal" evidence="8">
    <location>
        <begin position="165"/>
        <end position="245"/>
    </location>
</feature>
<evidence type="ECO:0000256" key="4">
    <source>
        <dbReference type="ARBA" id="ARBA00022753"/>
    </source>
</evidence>
<proteinExistence type="inferred from homology"/>
<name>A0ABD1YKR1_9MARC</name>
<dbReference type="PROSITE" id="PS51314">
    <property type="entry name" value="VPS37_C"/>
    <property type="match status" value="1"/>
</dbReference>
<comment type="similarity">
    <text evidence="2">Belongs to the VPS37 family.</text>
</comment>
<organism evidence="9 10">
    <name type="scientific">Riccia fluitans</name>
    <dbReference type="NCBI Taxonomy" id="41844"/>
    <lineage>
        <taxon>Eukaryota</taxon>
        <taxon>Viridiplantae</taxon>
        <taxon>Streptophyta</taxon>
        <taxon>Embryophyta</taxon>
        <taxon>Marchantiophyta</taxon>
        <taxon>Marchantiopsida</taxon>
        <taxon>Marchantiidae</taxon>
        <taxon>Marchantiales</taxon>
        <taxon>Ricciaceae</taxon>
        <taxon>Riccia</taxon>
    </lineage>
</organism>
<protein>
    <recommendedName>
        <fullName evidence="8">VPS37 C-terminal domain-containing protein</fullName>
    </recommendedName>
</protein>
<keyword evidence="3 6" id="KW-0813">Transport</keyword>
<dbReference type="InterPro" id="IPR029012">
    <property type="entry name" value="Helix_hairpin_bin_sf"/>
</dbReference>
<accession>A0ABD1YKR1</accession>
<evidence type="ECO:0000313" key="10">
    <source>
        <dbReference type="Proteomes" id="UP001605036"/>
    </source>
</evidence>
<gene>
    <name evidence="9" type="ORF">R1flu_015966</name>
</gene>
<dbReference type="InterPro" id="IPR037202">
    <property type="entry name" value="ESCRT_assembly_dom"/>
</dbReference>
<evidence type="ECO:0000259" key="8">
    <source>
        <dbReference type="PROSITE" id="PS51314"/>
    </source>
</evidence>
<dbReference type="EMBL" id="JBHFFA010000004">
    <property type="protein sequence ID" value="KAL2631280.1"/>
    <property type="molecule type" value="Genomic_DNA"/>
</dbReference>
<reference evidence="9 10" key="1">
    <citation type="submission" date="2024-09" db="EMBL/GenBank/DDBJ databases">
        <title>Chromosome-scale assembly of Riccia fluitans.</title>
        <authorList>
            <person name="Paukszto L."/>
            <person name="Sawicki J."/>
            <person name="Karawczyk K."/>
            <person name="Piernik-Szablinska J."/>
            <person name="Szczecinska M."/>
            <person name="Mazdziarz M."/>
        </authorList>
    </citation>
    <scope>NUCLEOTIDE SEQUENCE [LARGE SCALE GENOMIC DNA]</scope>
    <source>
        <strain evidence="9">Rf_01</strain>
        <tissue evidence="9">Aerial parts of the thallus</tissue>
    </source>
</reference>
<evidence type="ECO:0000313" key="9">
    <source>
        <dbReference type="EMBL" id="KAL2631280.1"/>
    </source>
</evidence>